<dbReference type="Pfam" id="PF10017">
    <property type="entry name" value="Methyltransf_33"/>
    <property type="match status" value="1"/>
</dbReference>
<reference evidence="4 5" key="1">
    <citation type="submission" date="2019-03" db="EMBL/GenBank/DDBJ databases">
        <title>Draft genome sequences of novel Actinobacteria.</title>
        <authorList>
            <person name="Sahin N."/>
            <person name="Ay H."/>
            <person name="Saygin H."/>
        </authorList>
    </citation>
    <scope>NUCLEOTIDE SEQUENCE [LARGE SCALE GENOMIC DNA]</scope>
    <source>
        <strain evidence="4 5">DSM 41900</strain>
    </source>
</reference>
<sequence length="330" mass="36636">MPNSTTGDFTVERRIAADHFGRALRADVQAGLTENPKTLPPKWFYDARGSMLFDRITRLPEYYLTRAERMVLRANAERIAELTAAHTLVELGSGSSAKTRILLDALTAGGTLRRYAPLDVSESALIAAAESLAAAYPALRITATVADFETDLALPDASDAPRLVAFLGSTLGNLDPEQRAAFLGRLRQALTAPGDALLLGVDLVKDPARMLRAYDDGQGVTAEFNKNLLTVLNRELDSDFDPGAFDHRAIWNEEDERMEMRLRARLTHTVKIPTLDLTLDFLRGEDLRTEISSKFRREALEPELTQAGFTLEHWWTDQQERFAVLLALPA</sequence>
<feature type="domain" description="Histidine-specific methyltransferase SAM-dependent" evidence="3">
    <location>
        <begin position="25"/>
        <end position="327"/>
    </location>
</feature>
<dbReference type="PANTHER" id="PTHR43397:SF1">
    <property type="entry name" value="ERGOTHIONEINE BIOSYNTHESIS PROTEIN 1"/>
    <property type="match status" value="1"/>
</dbReference>
<dbReference type="EMBL" id="SMKI01000696">
    <property type="protein sequence ID" value="TDC61993.1"/>
    <property type="molecule type" value="Genomic_DNA"/>
</dbReference>
<dbReference type="InterPro" id="IPR051128">
    <property type="entry name" value="EgtD_Methyltrsf_superfamily"/>
</dbReference>
<keyword evidence="1 4" id="KW-0489">Methyltransferase</keyword>
<dbReference type="PIRSF" id="PIRSF018005">
    <property type="entry name" value="UCP018005"/>
    <property type="match status" value="1"/>
</dbReference>
<dbReference type="InterPro" id="IPR017804">
    <property type="entry name" value="MeTrfase_EgtD-like"/>
</dbReference>
<gene>
    <name evidence="4" type="primary">egtD</name>
    <name evidence="4" type="ORF">E1283_34815</name>
</gene>
<dbReference type="EC" id="2.1.1.44" evidence="4"/>
<evidence type="ECO:0000259" key="3">
    <source>
        <dbReference type="Pfam" id="PF10017"/>
    </source>
</evidence>
<dbReference type="SUPFAM" id="SSF53335">
    <property type="entry name" value="S-adenosyl-L-methionine-dependent methyltransferases"/>
    <property type="match status" value="1"/>
</dbReference>
<keyword evidence="2 4" id="KW-0808">Transferase</keyword>
<dbReference type="AlphaFoldDB" id="A0A4R4SKD3"/>
<dbReference type="InterPro" id="IPR019257">
    <property type="entry name" value="MeTrfase_dom"/>
</dbReference>
<dbReference type="PANTHER" id="PTHR43397">
    <property type="entry name" value="ERGOTHIONEINE BIOSYNTHESIS PROTEIN 1"/>
    <property type="match status" value="1"/>
</dbReference>
<protein>
    <submittedName>
        <fullName evidence="4">L-histidine N(Alpha)-methyltransferase</fullName>
        <ecNumber evidence="4">2.1.1.44</ecNumber>
    </submittedName>
</protein>
<evidence type="ECO:0000256" key="2">
    <source>
        <dbReference type="ARBA" id="ARBA00022679"/>
    </source>
</evidence>
<dbReference type="InterPro" id="IPR035094">
    <property type="entry name" value="EgtD"/>
</dbReference>
<evidence type="ECO:0000313" key="5">
    <source>
        <dbReference type="Proteomes" id="UP000295345"/>
    </source>
</evidence>
<dbReference type="GO" id="GO:0052706">
    <property type="term" value="F:L-histidine N(alpha)-methyltransferase activity"/>
    <property type="evidence" value="ECO:0007669"/>
    <property type="project" value="UniProtKB-EC"/>
</dbReference>
<accession>A0A4R4SKD3</accession>
<dbReference type="InterPro" id="IPR029063">
    <property type="entry name" value="SAM-dependent_MTases_sf"/>
</dbReference>
<dbReference type="RefSeq" id="WP_132822168.1">
    <property type="nucleotide sequence ID" value="NZ_SMKI01000696.1"/>
</dbReference>
<organism evidence="4 5">
    <name type="scientific">Streptomyces hainanensis</name>
    <dbReference type="NCBI Taxonomy" id="402648"/>
    <lineage>
        <taxon>Bacteria</taxon>
        <taxon>Bacillati</taxon>
        <taxon>Actinomycetota</taxon>
        <taxon>Actinomycetes</taxon>
        <taxon>Kitasatosporales</taxon>
        <taxon>Streptomycetaceae</taxon>
        <taxon>Streptomyces</taxon>
    </lineage>
</organism>
<dbReference type="Gene3D" id="3.40.50.150">
    <property type="entry name" value="Vaccinia Virus protein VP39"/>
    <property type="match status" value="1"/>
</dbReference>
<keyword evidence="5" id="KW-1185">Reference proteome</keyword>
<evidence type="ECO:0000256" key="1">
    <source>
        <dbReference type="ARBA" id="ARBA00022603"/>
    </source>
</evidence>
<dbReference type="GO" id="GO:0032259">
    <property type="term" value="P:methylation"/>
    <property type="evidence" value="ECO:0007669"/>
    <property type="project" value="UniProtKB-KW"/>
</dbReference>
<dbReference type="NCBIfam" id="TIGR03438">
    <property type="entry name" value="egtD_ergothio"/>
    <property type="match status" value="1"/>
</dbReference>
<dbReference type="Proteomes" id="UP000295345">
    <property type="component" value="Unassembled WGS sequence"/>
</dbReference>
<proteinExistence type="predicted"/>
<evidence type="ECO:0000313" key="4">
    <source>
        <dbReference type="EMBL" id="TDC61993.1"/>
    </source>
</evidence>
<comment type="caution">
    <text evidence="4">The sequence shown here is derived from an EMBL/GenBank/DDBJ whole genome shotgun (WGS) entry which is preliminary data.</text>
</comment>
<name>A0A4R4SKD3_9ACTN</name>
<dbReference type="OrthoDB" id="5289726at2"/>